<dbReference type="Proteomes" id="UP000189701">
    <property type="component" value="Unplaced"/>
</dbReference>
<dbReference type="PANTHER" id="PTHR31286">
    <property type="entry name" value="GLYCINE-RICH CELL WALL STRUCTURAL PROTEIN 1.8-LIKE"/>
    <property type="match status" value="1"/>
</dbReference>
<feature type="non-terminal residue" evidence="2">
    <location>
        <position position="256"/>
    </location>
</feature>
<reference evidence="1" key="1">
    <citation type="journal article" date="2013" name="Genome Biol.">
        <title>Reference genomes and transcriptomes of Nicotiana sylvestris and Nicotiana tomentosiformis.</title>
        <authorList>
            <person name="Sierro N."/>
            <person name="Battey J.N."/>
            <person name="Ouadi S."/>
            <person name="Bovet L."/>
            <person name="Goepfert S."/>
            <person name="Bakaher N."/>
            <person name="Peitsch M.C."/>
            <person name="Ivanov N.V."/>
        </authorList>
    </citation>
    <scope>NUCLEOTIDE SEQUENCE [LARGE SCALE GENOMIC DNA]</scope>
</reference>
<dbReference type="PANTHER" id="PTHR31286:SF99">
    <property type="entry name" value="DUF4283 DOMAIN-CONTAINING PROTEIN"/>
    <property type="match status" value="1"/>
</dbReference>
<dbReference type="eggNOG" id="KOG1075">
    <property type="taxonomic scope" value="Eukaryota"/>
</dbReference>
<dbReference type="InterPro" id="IPR040256">
    <property type="entry name" value="At4g02000-like"/>
</dbReference>
<dbReference type="RefSeq" id="XP_009800242.1">
    <property type="nucleotide sequence ID" value="XM_009801940.1"/>
</dbReference>
<accession>A0A1U7Y7Y7</accession>
<dbReference type="AlphaFoldDB" id="A0A1U7Y7Y7"/>
<proteinExistence type="predicted"/>
<evidence type="ECO:0000313" key="2">
    <source>
        <dbReference type="RefSeq" id="XP_009800242.1"/>
    </source>
</evidence>
<protein>
    <submittedName>
        <fullName evidence="2">Uncharacterized protein LOC104246176</fullName>
    </submittedName>
</protein>
<name>A0A1U7Y7Y7_NICSY</name>
<organism evidence="1 2">
    <name type="scientific">Nicotiana sylvestris</name>
    <name type="common">Wood tobacco</name>
    <name type="synonym">South American tobacco</name>
    <dbReference type="NCBI Taxonomy" id="4096"/>
    <lineage>
        <taxon>Eukaryota</taxon>
        <taxon>Viridiplantae</taxon>
        <taxon>Streptophyta</taxon>
        <taxon>Embryophyta</taxon>
        <taxon>Tracheophyta</taxon>
        <taxon>Spermatophyta</taxon>
        <taxon>Magnoliopsida</taxon>
        <taxon>eudicotyledons</taxon>
        <taxon>Gunneridae</taxon>
        <taxon>Pentapetalae</taxon>
        <taxon>asterids</taxon>
        <taxon>lamiids</taxon>
        <taxon>Solanales</taxon>
        <taxon>Solanaceae</taxon>
        <taxon>Nicotianoideae</taxon>
        <taxon>Nicotianeae</taxon>
        <taxon>Nicotiana</taxon>
    </lineage>
</organism>
<gene>
    <name evidence="2" type="primary">LOC104246176</name>
</gene>
<sequence>MLRSVEASAFVITTPAVGIPQVQDRRSGPPIVDAAKVLRSVHLTTRPVRVPDHSLRLPRLDILEETTAPTDPSNFIPLTLEEKTRLYTPWKHVVIVKVFGRKKEENKIYALHDRPWFVLNHFLSVRQWEPKFMASKTKITSSAIWLRMPELPIEFYDVQLLEKLGNKIGKLLTVDTCTSTTTRGRYARLCVEEPLDQLLGYNQRICSYIPPTNSTTTTTTSTKSTNDEWKIVQFPKKFPMKSTATTYVTSLASQFQ</sequence>
<reference evidence="2" key="2">
    <citation type="submission" date="2025-08" db="UniProtKB">
        <authorList>
            <consortium name="RefSeq"/>
        </authorList>
    </citation>
    <scope>IDENTIFICATION</scope>
    <source>
        <tissue evidence="2">Leaf</tissue>
    </source>
</reference>
<keyword evidence="1" id="KW-1185">Reference proteome</keyword>
<evidence type="ECO:0000313" key="1">
    <source>
        <dbReference type="Proteomes" id="UP000189701"/>
    </source>
</evidence>